<dbReference type="InterPro" id="IPR039421">
    <property type="entry name" value="Type_1_exporter"/>
</dbReference>
<dbReference type="AlphaFoldDB" id="A0A2A9EHB1"/>
<dbReference type="InterPro" id="IPR003593">
    <property type="entry name" value="AAA+_ATPase"/>
</dbReference>
<evidence type="ECO:0000313" key="12">
    <source>
        <dbReference type="EMBL" id="PFG38304.1"/>
    </source>
</evidence>
<dbReference type="InterPro" id="IPR003439">
    <property type="entry name" value="ABC_transporter-like_ATP-bd"/>
</dbReference>
<keyword evidence="6 12" id="KW-0067">ATP-binding</keyword>
<dbReference type="PROSITE" id="PS00211">
    <property type="entry name" value="ABC_TRANSPORTER_1"/>
    <property type="match status" value="1"/>
</dbReference>
<dbReference type="SUPFAM" id="SSF90123">
    <property type="entry name" value="ABC transporter transmembrane region"/>
    <property type="match status" value="1"/>
</dbReference>
<dbReference type="InterPro" id="IPR027417">
    <property type="entry name" value="P-loop_NTPase"/>
</dbReference>
<keyword evidence="4 9" id="KW-0812">Transmembrane</keyword>
<accession>A0A2A9EHB1</accession>
<evidence type="ECO:0000256" key="4">
    <source>
        <dbReference type="ARBA" id="ARBA00022692"/>
    </source>
</evidence>
<evidence type="ECO:0000256" key="5">
    <source>
        <dbReference type="ARBA" id="ARBA00022741"/>
    </source>
</evidence>
<evidence type="ECO:0000256" key="7">
    <source>
        <dbReference type="ARBA" id="ARBA00022989"/>
    </source>
</evidence>
<proteinExistence type="predicted"/>
<dbReference type="Pfam" id="PF00005">
    <property type="entry name" value="ABC_tran"/>
    <property type="match status" value="1"/>
</dbReference>
<protein>
    <submittedName>
        <fullName evidence="12">ATP-binding cassette subfamily B protein</fullName>
    </submittedName>
</protein>
<feature type="domain" description="ABC transporter" evidence="10">
    <location>
        <begin position="339"/>
        <end position="574"/>
    </location>
</feature>
<feature type="domain" description="ABC transmembrane type-1" evidence="11">
    <location>
        <begin position="18"/>
        <end position="300"/>
    </location>
</feature>
<evidence type="ECO:0000259" key="11">
    <source>
        <dbReference type="PROSITE" id="PS50929"/>
    </source>
</evidence>
<dbReference type="GO" id="GO:0005524">
    <property type="term" value="F:ATP binding"/>
    <property type="evidence" value="ECO:0007669"/>
    <property type="project" value="UniProtKB-KW"/>
</dbReference>
<evidence type="ECO:0000256" key="3">
    <source>
        <dbReference type="ARBA" id="ARBA00022475"/>
    </source>
</evidence>
<dbReference type="PROSITE" id="PS50893">
    <property type="entry name" value="ABC_TRANSPORTER_2"/>
    <property type="match status" value="1"/>
</dbReference>
<dbReference type="FunFam" id="1.20.1560.10:FF:000040">
    <property type="entry name" value="Multidrug ABC transporter ATP-binding protein"/>
    <property type="match status" value="1"/>
</dbReference>
<dbReference type="Gene3D" id="1.20.1560.10">
    <property type="entry name" value="ABC transporter type 1, transmembrane domain"/>
    <property type="match status" value="1"/>
</dbReference>
<comment type="caution">
    <text evidence="12">The sequence shown here is derived from an EMBL/GenBank/DDBJ whole genome shotgun (WGS) entry which is preliminary data.</text>
</comment>
<dbReference type="SMART" id="SM00382">
    <property type="entry name" value="AAA"/>
    <property type="match status" value="1"/>
</dbReference>
<dbReference type="EMBL" id="PDJI01000004">
    <property type="protein sequence ID" value="PFG38304.1"/>
    <property type="molecule type" value="Genomic_DNA"/>
</dbReference>
<evidence type="ECO:0000256" key="1">
    <source>
        <dbReference type="ARBA" id="ARBA00004651"/>
    </source>
</evidence>
<dbReference type="Pfam" id="PF00664">
    <property type="entry name" value="ABC_membrane"/>
    <property type="match status" value="1"/>
</dbReference>
<dbReference type="InterPro" id="IPR011527">
    <property type="entry name" value="ABC1_TM_dom"/>
</dbReference>
<dbReference type="Proteomes" id="UP000222106">
    <property type="component" value="Unassembled WGS sequence"/>
</dbReference>
<feature type="transmembrane region" description="Helical" evidence="9">
    <location>
        <begin position="157"/>
        <end position="180"/>
    </location>
</feature>
<feature type="transmembrane region" description="Helical" evidence="9">
    <location>
        <begin position="127"/>
        <end position="151"/>
    </location>
</feature>
<dbReference type="GO" id="GO:0016887">
    <property type="term" value="F:ATP hydrolysis activity"/>
    <property type="evidence" value="ECO:0007669"/>
    <property type="project" value="InterPro"/>
</dbReference>
<evidence type="ECO:0000256" key="8">
    <source>
        <dbReference type="ARBA" id="ARBA00023136"/>
    </source>
</evidence>
<dbReference type="Gene3D" id="3.40.50.300">
    <property type="entry name" value="P-loop containing nucleotide triphosphate hydrolases"/>
    <property type="match status" value="1"/>
</dbReference>
<dbReference type="GO" id="GO:0005886">
    <property type="term" value="C:plasma membrane"/>
    <property type="evidence" value="ECO:0007669"/>
    <property type="project" value="UniProtKB-SubCell"/>
</dbReference>
<dbReference type="PANTHER" id="PTHR43394:SF1">
    <property type="entry name" value="ATP-BINDING CASSETTE SUB-FAMILY B MEMBER 10, MITOCHONDRIAL"/>
    <property type="match status" value="1"/>
</dbReference>
<feature type="transmembrane region" description="Helical" evidence="9">
    <location>
        <begin position="237"/>
        <end position="260"/>
    </location>
</feature>
<reference evidence="12 13" key="1">
    <citation type="submission" date="2017-10" db="EMBL/GenBank/DDBJ databases">
        <title>Sequencing the genomes of 1000 actinobacteria strains.</title>
        <authorList>
            <person name="Klenk H.-P."/>
        </authorList>
    </citation>
    <scope>NUCLEOTIDE SEQUENCE [LARGE SCALE GENOMIC DNA]</scope>
    <source>
        <strain evidence="12 13">DSM 21838</strain>
    </source>
</reference>
<dbReference type="FunFam" id="3.40.50.300:FF:000854">
    <property type="entry name" value="Multidrug ABC transporter ATP-binding protein"/>
    <property type="match status" value="1"/>
</dbReference>
<evidence type="ECO:0000313" key="13">
    <source>
        <dbReference type="Proteomes" id="UP000222106"/>
    </source>
</evidence>
<comment type="subcellular location">
    <subcellularLocation>
        <location evidence="1">Cell membrane</location>
        <topology evidence="1">Multi-pass membrane protein</topology>
    </subcellularLocation>
</comment>
<name>A0A2A9EHB1_9MICO</name>
<keyword evidence="5" id="KW-0547">Nucleotide-binding</keyword>
<organism evidence="12 13">
    <name type="scientific">Georgenia soli</name>
    <dbReference type="NCBI Taxonomy" id="638953"/>
    <lineage>
        <taxon>Bacteria</taxon>
        <taxon>Bacillati</taxon>
        <taxon>Actinomycetota</taxon>
        <taxon>Actinomycetes</taxon>
        <taxon>Micrococcales</taxon>
        <taxon>Bogoriellaceae</taxon>
        <taxon>Georgenia</taxon>
    </lineage>
</organism>
<sequence>MLLRVLRRFLRPYRRDVAVIVVLQMVQTIAALSLPTLNADIINNGVVQGDTGYIVRIGGLMLGISAVQAVCAVAAVRLGARTAMAAGRDMRAAVFDRVQRFSAAEMGRFGAPSLITRTTNDVQQIQMVTVLTFTIMVMAPIMMVGGVFMALQQDVGLSALLLVVIPVLAAVMGLAIWRMAPLFKVMQKRIDRINLVLREQIAGVRVVRAFNRQPTERVRFDEASTELMATALGVGKIMAVVFPAVQLIIGASSVGVIWFGAGRIDTGEMEVGSLVAFLNYLMQILMSVLMAVMMFVMVPRAEVSSERIKEVLDVEPEIVVPAEPVPLPVPPNGNRGLVVELDGASFGYAGAESPVLCDVDLRLEPGRTTAVIGSTGSGKTSLVNLIPRLVDVTAGAVRVAGVDVRELDPGALRARVSLVPQKAYLFSGTVASTLRHGRPSATDAELWRALEIAQARDFVEALPGGLDAPVEQGGTNFSGGQRQRLAIARALLRRADVYLFDDSFSALDFATDARLRAALPSATGGATVLVVGQRVASIRDADQIVVLDEGRVVGVGTHHELMETSETYREIVLSQLSAEEAA</sequence>
<dbReference type="SUPFAM" id="SSF52540">
    <property type="entry name" value="P-loop containing nucleoside triphosphate hydrolases"/>
    <property type="match status" value="1"/>
</dbReference>
<evidence type="ECO:0000256" key="2">
    <source>
        <dbReference type="ARBA" id="ARBA00022448"/>
    </source>
</evidence>
<evidence type="ECO:0000256" key="9">
    <source>
        <dbReference type="SAM" id="Phobius"/>
    </source>
</evidence>
<feature type="transmembrane region" description="Helical" evidence="9">
    <location>
        <begin position="57"/>
        <end position="80"/>
    </location>
</feature>
<keyword evidence="3" id="KW-1003">Cell membrane</keyword>
<dbReference type="OrthoDB" id="9806127at2"/>
<evidence type="ECO:0000259" key="10">
    <source>
        <dbReference type="PROSITE" id="PS50893"/>
    </source>
</evidence>
<dbReference type="RefSeq" id="WP_098485201.1">
    <property type="nucleotide sequence ID" value="NZ_PDJI01000004.1"/>
</dbReference>
<dbReference type="InterPro" id="IPR036640">
    <property type="entry name" value="ABC1_TM_sf"/>
</dbReference>
<dbReference type="GO" id="GO:0015421">
    <property type="term" value="F:ABC-type oligopeptide transporter activity"/>
    <property type="evidence" value="ECO:0007669"/>
    <property type="project" value="TreeGrafter"/>
</dbReference>
<feature type="transmembrane region" description="Helical" evidence="9">
    <location>
        <begin position="17"/>
        <end position="37"/>
    </location>
</feature>
<gene>
    <name evidence="12" type="ORF">ATJ97_0778</name>
</gene>
<keyword evidence="8 9" id="KW-0472">Membrane</keyword>
<keyword evidence="13" id="KW-1185">Reference proteome</keyword>
<evidence type="ECO:0000256" key="6">
    <source>
        <dbReference type="ARBA" id="ARBA00022840"/>
    </source>
</evidence>
<dbReference type="InterPro" id="IPR017871">
    <property type="entry name" value="ABC_transporter-like_CS"/>
</dbReference>
<dbReference type="PANTHER" id="PTHR43394">
    <property type="entry name" value="ATP-DEPENDENT PERMEASE MDL1, MITOCHONDRIAL"/>
    <property type="match status" value="1"/>
</dbReference>
<keyword evidence="2" id="KW-0813">Transport</keyword>
<keyword evidence="7 9" id="KW-1133">Transmembrane helix</keyword>
<dbReference type="PROSITE" id="PS50929">
    <property type="entry name" value="ABC_TM1F"/>
    <property type="match status" value="1"/>
</dbReference>
<feature type="transmembrane region" description="Helical" evidence="9">
    <location>
        <begin position="280"/>
        <end position="298"/>
    </location>
</feature>
<dbReference type="CDD" id="cd18548">
    <property type="entry name" value="ABC_6TM_Tm287_like"/>
    <property type="match status" value="1"/>
</dbReference>